<feature type="transmembrane region" description="Helical" evidence="1">
    <location>
        <begin position="150"/>
        <end position="170"/>
    </location>
</feature>
<dbReference type="Proteomes" id="UP000557307">
    <property type="component" value="Unassembled WGS sequence"/>
</dbReference>
<dbReference type="PANTHER" id="PTHR43471">
    <property type="entry name" value="ABC TRANSPORTER PERMEASE"/>
    <property type="match status" value="1"/>
</dbReference>
<comment type="caution">
    <text evidence="2">The sequence shown here is derived from an EMBL/GenBank/DDBJ whole genome shotgun (WGS) entry which is preliminary data.</text>
</comment>
<protein>
    <submittedName>
        <fullName evidence="2">ABC-2 type transport system permease protein</fullName>
    </submittedName>
</protein>
<evidence type="ECO:0000313" key="3">
    <source>
        <dbReference type="Proteomes" id="UP000557307"/>
    </source>
</evidence>
<evidence type="ECO:0000256" key="1">
    <source>
        <dbReference type="SAM" id="Phobius"/>
    </source>
</evidence>
<dbReference type="Pfam" id="PF12679">
    <property type="entry name" value="ABC2_membrane_2"/>
    <property type="match status" value="1"/>
</dbReference>
<name>A0A840TY66_9BACT</name>
<dbReference type="GO" id="GO:0005886">
    <property type="term" value="C:plasma membrane"/>
    <property type="evidence" value="ECO:0007669"/>
    <property type="project" value="UniProtKB-SubCell"/>
</dbReference>
<feature type="transmembrane region" description="Helical" evidence="1">
    <location>
        <begin position="20"/>
        <end position="38"/>
    </location>
</feature>
<dbReference type="Pfam" id="PF12040">
    <property type="entry name" value="DUF3526"/>
    <property type="match status" value="1"/>
</dbReference>
<gene>
    <name evidence="2" type="ORF">HNQ92_004393</name>
</gene>
<evidence type="ECO:0000313" key="2">
    <source>
        <dbReference type="EMBL" id="MBB5286233.1"/>
    </source>
</evidence>
<keyword evidence="1" id="KW-0812">Transmembrane</keyword>
<dbReference type="PANTHER" id="PTHR43471:SF14">
    <property type="entry name" value="ABC-2 TYPE TRANSPORT SYSTEM PERMEASE PROTEIN"/>
    <property type="match status" value="1"/>
</dbReference>
<dbReference type="AlphaFoldDB" id="A0A840TY66"/>
<sequence>MHSFLLILKNEWRILKRGRALKILTLLALASGIYALVYGTTLVRRQQETLATLRQDEHERLDSLAAWAGLDTTTVDHKKKWAIATNAYYVNVPRGYRYALHDPSALTPLSLGMRDLFPYYQDVEGRAIFRQLFQQEISNPQKMLVGHFDWAFVVVFLLPLFMIVLSYNMLSSEKELGTFALLRSQPVTLRQVVLAKLLLRLALVFVFLVGITGLAAFTMELGGARNIGMLLKYLAIAVGYSLFWGAVVFAVVSFQKTSAFNALTLLGCWLVVVLVLPALLQQWLSVSQPMDRSRLENLVRDEYSQRQADSVVLKPYYARHPELYFPADTAPRELDLRAYYARNEQLDLTLAPLVEAYEQAMTAREATVSRMVWLLPAVNALDLFNGLAGTSAANHRDYLRQVRDFHGRWNSFFLPKVFKNELLRPADYEQFPAWSFQSLAPAFSISQGLLKLLLVSGLVFAMGWLRLK</sequence>
<feature type="transmembrane region" description="Helical" evidence="1">
    <location>
        <begin position="448"/>
        <end position="467"/>
    </location>
</feature>
<keyword evidence="3" id="KW-1185">Reference proteome</keyword>
<feature type="transmembrane region" description="Helical" evidence="1">
    <location>
        <begin position="260"/>
        <end position="280"/>
    </location>
</feature>
<dbReference type="GO" id="GO:0140359">
    <property type="term" value="F:ABC-type transporter activity"/>
    <property type="evidence" value="ECO:0007669"/>
    <property type="project" value="InterPro"/>
</dbReference>
<feature type="transmembrane region" description="Helical" evidence="1">
    <location>
        <begin position="230"/>
        <end position="254"/>
    </location>
</feature>
<organism evidence="2 3">
    <name type="scientific">Rhabdobacter roseus</name>
    <dbReference type="NCBI Taxonomy" id="1655419"/>
    <lineage>
        <taxon>Bacteria</taxon>
        <taxon>Pseudomonadati</taxon>
        <taxon>Bacteroidota</taxon>
        <taxon>Cytophagia</taxon>
        <taxon>Cytophagales</taxon>
        <taxon>Cytophagaceae</taxon>
        <taxon>Rhabdobacter</taxon>
    </lineage>
</organism>
<dbReference type="RefSeq" id="WP_184177151.1">
    <property type="nucleotide sequence ID" value="NZ_JACHGF010000008.1"/>
</dbReference>
<feature type="transmembrane region" description="Helical" evidence="1">
    <location>
        <begin position="197"/>
        <end position="218"/>
    </location>
</feature>
<dbReference type="InterPro" id="IPR021913">
    <property type="entry name" value="DUF3526"/>
</dbReference>
<keyword evidence="1" id="KW-1133">Transmembrane helix</keyword>
<accession>A0A840TY66</accession>
<keyword evidence="1" id="KW-0472">Membrane</keyword>
<proteinExistence type="predicted"/>
<dbReference type="EMBL" id="JACHGF010000008">
    <property type="protein sequence ID" value="MBB5286233.1"/>
    <property type="molecule type" value="Genomic_DNA"/>
</dbReference>
<reference evidence="2 3" key="1">
    <citation type="submission" date="2020-08" db="EMBL/GenBank/DDBJ databases">
        <title>Genomic Encyclopedia of Type Strains, Phase IV (KMG-IV): sequencing the most valuable type-strain genomes for metagenomic binning, comparative biology and taxonomic classification.</title>
        <authorList>
            <person name="Goeker M."/>
        </authorList>
    </citation>
    <scope>NUCLEOTIDE SEQUENCE [LARGE SCALE GENOMIC DNA]</scope>
    <source>
        <strain evidence="2 3">DSM 105074</strain>
    </source>
</reference>